<dbReference type="InterPro" id="IPR036770">
    <property type="entry name" value="Ankyrin_rpt-contain_sf"/>
</dbReference>
<accession>A0AAD5S995</accession>
<name>A0AAD5S995_9FUNG</name>
<reference evidence="2" key="1">
    <citation type="submission" date="2020-05" db="EMBL/GenBank/DDBJ databases">
        <title>Phylogenomic resolution of chytrid fungi.</title>
        <authorList>
            <person name="Stajich J.E."/>
            <person name="Amses K."/>
            <person name="Simmons R."/>
            <person name="Seto K."/>
            <person name="Myers J."/>
            <person name="Bonds A."/>
            <person name="Quandt C.A."/>
            <person name="Barry K."/>
            <person name="Liu P."/>
            <person name="Grigoriev I."/>
            <person name="Longcore J.E."/>
            <person name="James T.Y."/>
        </authorList>
    </citation>
    <scope>NUCLEOTIDE SEQUENCE</scope>
    <source>
        <strain evidence="2">JEL0318</strain>
    </source>
</reference>
<keyword evidence="3" id="KW-1185">Reference proteome</keyword>
<dbReference type="EMBL" id="JADGJD010000864">
    <property type="protein sequence ID" value="KAJ3048001.1"/>
    <property type="molecule type" value="Genomic_DNA"/>
</dbReference>
<dbReference type="AlphaFoldDB" id="A0AAD5S995"/>
<dbReference type="SUPFAM" id="SSF48403">
    <property type="entry name" value="Ankyrin repeat"/>
    <property type="match status" value="1"/>
</dbReference>
<gene>
    <name evidence="2" type="ORF">HK097_010975</name>
</gene>
<organism evidence="2 3">
    <name type="scientific">Rhizophlyctis rosea</name>
    <dbReference type="NCBI Taxonomy" id="64517"/>
    <lineage>
        <taxon>Eukaryota</taxon>
        <taxon>Fungi</taxon>
        <taxon>Fungi incertae sedis</taxon>
        <taxon>Chytridiomycota</taxon>
        <taxon>Chytridiomycota incertae sedis</taxon>
        <taxon>Chytridiomycetes</taxon>
        <taxon>Rhizophlyctidales</taxon>
        <taxon>Rhizophlyctidaceae</taxon>
        <taxon>Rhizophlyctis</taxon>
    </lineage>
</organism>
<evidence type="ECO:0000313" key="3">
    <source>
        <dbReference type="Proteomes" id="UP001212841"/>
    </source>
</evidence>
<protein>
    <recommendedName>
        <fullName evidence="4">Ankyrin</fullName>
    </recommendedName>
</protein>
<dbReference type="Proteomes" id="UP001212841">
    <property type="component" value="Unassembled WGS sequence"/>
</dbReference>
<evidence type="ECO:0000256" key="1">
    <source>
        <dbReference type="SAM" id="MobiDB-lite"/>
    </source>
</evidence>
<proteinExistence type="predicted"/>
<sequence>MQSVKPAVRLLDLPDELLTFILSFTINPTPLHHTCSRLHNLFTFHPVVRATWLSCQYGRKYALFNPWLHIDHPALDAATLLILLNTGADFKYSPLWPSNPGEEDEPTSGDIILELETKRQIAWDIICRVSRRQPSRRLSQLRDPFDLWCWAADRNDDISILERLVAAGADVNYRHSYAVHAAARRRRADLLTALFDTLNADIPAEQRKRVEWESSSGRIGRHSITFLLELLEWAPVNLIMSVLNRFDRVVYKDHLVFLQYIGRHNRVDVLTSLERGKSTSRSDPFVMNSDAARAIFVGAAEGGHLALLTEMVLKYSVPIDYDSSLALRLSARHVRPAMLLAVLSLNATLPSHHESRNLAIDLLSWGTPSCIVALLDRTDTRGPHPAIESSTEFLYRLGQCGRLDVLRTLQTLRRSWRLDPEGTNICLIGAAAGGHVELAKELVEGFGARPGVEALKAASGGIADTHEVILYLMPRCLPALETRDWGKCLIEACGIAGRGRVKVVKTLLDMGGRKMVREYGARAMVSALKTRQDGVADVVRKAMVGRASGERKMKLVEIVWDYDRSEGSLSGEEGAGKDGKEWEFLVPETSREIEALAIVVAKVVLKRKATHRLCGDVVRGSKVEDFFRKHHLIPLEGVQLVDQAGGAAGWDGWLSGVWNKLPGNWFDDQTSGKETGKQQKRSLKDSFGAPPAHLI</sequence>
<evidence type="ECO:0008006" key="4">
    <source>
        <dbReference type="Google" id="ProtNLM"/>
    </source>
</evidence>
<dbReference type="Gene3D" id="1.25.40.20">
    <property type="entry name" value="Ankyrin repeat-containing domain"/>
    <property type="match status" value="1"/>
</dbReference>
<evidence type="ECO:0000313" key="2">
    <source>
        <dbReference type="EMBL" id="KAJ3048001.1"/>
    </source>
</evidence>
<feature type="region of interest" description="Disordered" evidence="1">
    <location>
        <begin position="666"/>
        <end position="695"/>
    </location>
</feature>
<comment type="caution">
    <text evidence="2">The sequence shown here is derived from an EMBL/GenBank/DDBJ whole genome shotgun (WGS) entry which is preliminary data.</text>
</comment>